<feature type="transmembrane region" description="Helical" evidence="6">
    <location>
        <begin position="16"/>
        <end position="35"/>
    </location>
</feature>
<dbReference type="SUPFAM" id="SSF103473">
    <property type="entry name" value="MFS general substrate transporter"/>
    <property type="match status" value="1"/>
</dbReference>
<organism evidence="7 8">
    <name type="scientific">Magnetospirillum fulvum MGU-K5</name>
    <dbReference type="NCBI Taxonomy" id="1316936"/>
    <lineage>
        <taxon>Bacteria</taxon>
        <taxon>Pseudomonadati</taxon>
        <taxon>Pseudomonadota</taxon>
        <taxon>Alphaproteobacteria</taxon>
        <taxon>Rhodospirillales</taxon>
        <taxon>Rhodospirillaceae</taxon>
        <taxon>Magnetospirillum</taxon>
    </lineage>
</organism>
<feature type="transmembrane region" description="Helical" evidence="6">
    <location>
        <begin position="177"/>
        <end position="197"/>
    </location>
</feature>
<dbReference type="PANTHER" id="PTHR12778:SF10">
    <property type="entry name" value="MAJOR FACILITATOR SUPERFAMILY DOMAIN-CONTAINING PROTEIN 3"/>
    <property type="match status" value="1"/>
</dbReference>
<feature type="transmembrane region" description="Helical" evidence="6">
    <location>
        <begin position="288"/>
        <end position="306"/>
    </location>
</feature>
<dbReference type="CDD" id="cd17485">
    <property type="entry name" value="MFS_MFSD3"/>
    <property type="match status" value="1"/>
</dbReference>
<evidence type="ECO:0000313" key="7">
    <source>
        <dbReference type="EMBL" id="EPY01065.1"/>
    </source>
</evidence>
<dbReference type="eggNOG" id="COG2814">
    <property type="taxonomic scope" value="Bacteria"/>
</dbReference>
<feature type="transmembrane region" description="Helical" evidence="6">
    <location>
        <begin position="318"/>
        <end position="340"/>
    </location>
</feature>
<keyword evidence="2" id="KW-0813">Transport</keyword>
<name>S9TRB3_MAGFU</name>
<feature type="transmembrane region" description="Helical" evidence="6">
    <location>
        <begin position="263"/>
        <end position="281"/>
    </location>
</feature>
<dbReference type="Pfam" id="PF13000">
    <property type="entry name" value="Acatn"/>
    <property type="match status" value="1"/>
</dbReference>
<dbReference type="AlphaFoldDB" id="S9TRB3"/>
<feature type="transmembrane region" description="Helical" evidence="6">
    <location>
        <begin position="222"/>
        <end position="243"/>
    </location>
</feature>
<keyword evidence="3 6" id="KW-0812">Transmembrane</keyword>
<evidence type="ECO:0000256" key="6">
    <source>
        <dbReference type="SAM" id="Phobius"/>
    </source>
</evidence>
<dbReference type="PATRIC" id="fig|1316936.3.peg.2568"/>
<feature type="transmembrane region" description="Helical" evidence="6">
    <location>
        <begin position="381"/>
        <end position="400"/>
    </location>
</feature>
<dbReference type="PANTHER" id="PTHR12778">
    <property type="entry name" value="SOLUTE CARRIER FAMILY 33 ACETYL-COA TRANSPORTER -RELATED"/>
    <property type="match status" value="1"/>
</dbReference>
<evidence type="ECO:0000256" key="1">
    <source>
        <dbReference type="ARBA" id="ARBA00004141"/>
    </source>
</evidence>
<evidence type="ECO:0000256" key="4">
    <source>
        <dbReference type="ARBA" id="ARBA00022989"/>
    </source>
</evidence>
<evidence type="ECO:0000313" key="8">
    <source>
        <dbReference type="Proteomes" id="UP000015350"/>
    </source>
</evidence>
<proteinExistence type="predicted"/>
<accession>S9TRB3</accession>
<dbReference type="STRING" id="1316936.K678_12871"/>
<keyword evidence="4 6" id="KW-1133">Transmembrane helix</keyword>
<evidence type="ECO:0000256" key="2">
    <source>
        <dbReference type="ARBA" id="ARBA00022448"/>
    </source>
</evidence>
<evidence type="ECO:0000256" key="5">
    <source>
        <dbReference type="ARBA" id="ARBA00023136"/>
    </source>
</evidence>
<feature type="transmembrane region" description="Helical" evidence="6">
    <location>
        <begin position="47"/>
        <end position="64"/>
    </location>
</feature>
<keyword evidence="5 6" id="KW-0472">Membrane</keyword>
<comment type="caution">
    <text evidence="7">The sequence shown here is derived from an EMBL/GenBank/DDBJ whole genome shotgun (WGS) entry which is preliminary data.</text>
</comment>
<dbReference type="Gene3D" id="1.20.1250.20">
    <property type="entry name" value="MFS general substrate transporter like domains"/>
    <property type="match status" value="1"/>
</dbReference>
<dbReference type="InterPro" id="IPR004752">
    <property type="entry name" value="AmpG_permease/AT-1"/>
</dbReference>
<dbReference type="InterPro" id="IPR036259">
    <property type="entry name" value="MFS_trans_sf"/>
</dbReference>
<protein>
    <submittedName>
        <fullName evidence="7">Major facilitator superfamily transporter</fullName>
    </submittedName>
</protein>
<sequence length="417" mass="42872">MVSMTHTARATEGPKLLAMIGCLYLVQGLPVGLAFQAYPVLLRDGGASLNLIALVPLASLPWVFKFFWASMVENRWTPRLGRRRSWILPMQTGLALSLAAMAFLPFTADNAPALLALVAVASLVSATQDIATDGLASERLHGTGLAHINTFQVAGFMMGMLAGGPGAMIGIGTVGHLATLLGLAAMVLLCGVPVALWREPEPPQGTNPAPASLRAFFHRPGALPLLLLGMCATMGGAVSFGVAKLFLIDAGWSLDAVGTLSGTGNTLMIVAGCGIAGVTVVRFGPLPTLVLGGSLVGASSLFWTALALDPTLAVPAAVWGLATASGLGIGICTVASYTLLMRFAQQGKQPGTDYSVFQGLQTMGEILVMAATTALAARAGYAAALSVGLVIAIILVAMIARMRKASGQKDVCVTSVF</sequence>
<dbReference type="GO" id="GO:0016020">
    <property type="term" value="C:membrane"/>
    <property type="evidence" value="ECO:0007669"/>
    <property type="project" value="UniProtKB-SubCell"/>
</dbReference>
<dbReference type="EMBL" id="AQPH01000054">
    <property type="protein sequence ID" value="EPY01065.1"/>
    <property type="molecule type" value="Genomic_DNA"/>
</dbReference>
<feature type="transmembrane region" description="Helical" evidence="6">
    <location>
        <begin position="85"/>
        <end position="106"/>
    </location>
</feature>
<comment type="subcellular location">
    <subcellularLocation>
        <location evidence="1">Membrane</location>
        <topology evidence="1">Multi-pass membrane protein</topology>
    </subcellularLocation>
</comment>
<gene>
    <name evidence="7" type="ORF">K678_12871</name>
</gene>
<dbReference type="Proteomes" id="UP000015350">
    <property type="component" value="Unassembled WGS sequence"/>
</dbReference>
<dbReference type="GO" id="GO:0035348">
    <property type="term" value="P:acetyl-CoA transmembrane transport"/>
    <property type="evidence" value="ECO:0007669"/>
    <property type="project" value="InterPro"/>
</dbReference>
<dbReference type="InterPro" id="IPR024371">
    <property type="entry name" value="AcetylCoA_trans_1-like"/>
</dbReference>
<dbReference type="GO" id="GO:0008521">
    <property type="term" value="F:acetyl-CoA transmembrane transporter activity"/>
    <property type="evidence" value="ECO:0007669"/>
    <property type="project" value="InterPro"/>
</dbReference>
<reference evidence="7 8" key="1">
    <citation type="submission" date="2013-04" db="EMBL/GenBank/DDBJ databases">
        <authorList>
            <person name="Kuznetsov B."/>
            <person name="Ivanovsky R."/>
        </authorList>
    </citation>
    <scope>NUCLEOTIDE SEQUENCE [LARGE SCALE GENOMIC DNA]</scope>
    <source>
        <strain evidence="7 8">MGU-K5</strain>
    </source>
</reference>
<evidence type="ECO:0000256" key="3">
    <source>
        <dbReference type="ARBA" id="ARBA00022692"/>
    </source>
</evidence>